<reference evidence="10 11" key="1">
    <citation type="submission" date="2022-03" db="EMBL/GenBank/DDBJ databases">
        <authorList>
            <person name="Macdonald S."/>
            <person name="Ahmed S."/>
            <person name="Newling K."/>
        </authorList>
    </citation>
    <scope>NUCLEOTIDE SEQUENCE [LARGE SCALE GENOMIC DNA]</scope>
</reference>
<feature type="transmembrane region" description="Helical" evidence="8">
    <location>
        <begin position="177"/>
        <end position="197"/>
    </location>
</feature>
<keyword evidence="2 8" id="KW-0813">Transport</keyword>
<keyword evidence="8" id="KW-0150">Chloroplast</keyword>
<dbReference type="GO" id="GO:0031969">
    <property type="term" value="C:chloroplast membrane"/>
    <property type="evidence" value="ECO:0007669"/>
    <property type="project" value="UniProtKB-SubCell"/>
</dbReference>
<evidence type="ECO:0000313" key="10">
    <source>
        <dbReference type="EMBL" id="CAH8388926.1"/>
    </source>
</evidence>
<feature type="transmembrane region" description="Helical" evidence="8">
    <location>
        <begin position="430"/>
        <end position="453"/>
    </location>
</feature>
<dbReference type="EMBL" id="CAKOAT010819597">
    <property type="protein sequence ID" value="CAH8388926.1"/>
    <property type="molecule type" value="Genomic_DNA"/>
</dbReference>
<feature type="transmembrane region" description="Helical" evidence="8">
    <location>
        <begin position="147"/>
        <end position="165"/>
    </location>
</feature>
<name>A0ABC8LZR6_ERUVS</name>
<keyword evidence="11" id="KW-1185">Reference proteome</keyword>
<evidence type="ECO:0000313" key="11">
    <source>
        <dbReference type="Proteomes" id="UP001642260"/>
    </source>
</evidence>
<evidence type="ECO:0000256" key="8">
    <source>
        <dbReference type="RuleBase" id="RU363121"/>
    </source>
</evidence>
<evidence type="ECO:0000256" key="9">
    <source>
        <dbReference type="SAM" id="MobiDB-lite"/>
    </source>
</evidence>
<feature type="transmembrane region" description="Helical" evidence="8">
    <location>
        <begin position="459"/>
        <end position="481"/>
    </location>
</feature>
<dbReference type="GO" id="GO:0005524">
    <property type="term" value="F:ATP binding"/>
    <property type="evidence" value="ECO:0007669"/>
    <property type="project" value="UniProtKB-KW"/>
</dbReference>
<feature type="transmembrane region" description="Helical" evidence="8">
    <location>
        <begin position="399"/>
        <end position="418"/>
    </location>
</feature>
<feature type="transmembrane region" description="Helical" evidence="8">
    <location>
        <begin position="531"/>
        <end position="560"/>
    </location>
</feature>
<evidence type="ECO:0000256" key="7">
    <source>
        <dbReference type="ARBA" id="ARBA00023136"/>
    </source>
</evidence>
<feature type="compositionally biased region" description="Low complexity" evidence="9">
    <location>
        <begin position="591"/>
        <end position="604"/>
    </location>
</feature>
<dbReference type="PANTHER" id="PTHR31187">
    <property type="match status" value="1"/>
</dbReference>
<evidence type="ECO:0000256" key="3">
    <source>
        <dbReference type="ARBA" id="ARBA00022692"/>
    </source>
</evidence>
<evidence type="ECO:0000256" key="4">
    <source>
        <dbReference type="ARBA" id="ARBA00022741"/>
    </source>
</evidence>
<accession>A0ABC8LZR6</accession>
<feature type="transmembrane region" description="Helical" evidence="8">
    <location>
        <begin position="229"/>
        <end position="255"/>
    </location>
</feature>
<dbReference type="NCBIfam" id="TIGR00769">
    <property type="entry name" value="AAA"/>
    <property type="match status" value="1"/>
</dbReference>
<comment type="similarity">
    <text evidence="8">Belongs to the ADP/ATP translocase tlc family.</text>
</comment>
<proteinExistence type="inferred from homology"/>
<feature type="transmembrane region" description="Helical" evidence="8">
    <location>
        <begin position="309"/>
        <end position="332"/>
    </location>
</feature>
<keyword evidence="3 8" id="KW-0812">Transmembrane</keyword>
<feature type="region of interest" description="Disordered" evidence="9">
    <location>
        <begin position="591"/>
        <end position="615"/>
    </location>
</feature>
<evidence type="ECO:0000256" key="6">
    <source>
        <dbReference type="ARBA" id="ARBA00022989"/>
    </source>
</evidence>
<keyword evidence="4 8" id="KW-0547">Nucleotide-binding</keyword>
<gene>
    <name evidence="10" type="ORF">ERUC_LOCUS41409</name>
</gene>
<evidence type="ECO:0000256" key="5">
    <source>
        <dbReference type="ARBA" id="ARBA00022840"/>
    </source>
</evidence>
<dbReference type="AlphaFoldDB" id="A0ABC8LZR6"/>
<dbReference type="Proteomes" id="UP001642260">
    <property type="component" value="Unassembled WGS sequence"/>
</dbReference>
<feature type="compositionally biased region" description="Polar residues" evidence="9">
    <location>
        <begin position="605"/>
        <end position="615"/>
    </location>
</feature>
<dbReference type="PANTHER" id="PTHR31187:SF14">
    <property type="entry name" value="ADP,ATP CARRIER PROTEIN 2, CHLOROPLASTIC"/>
    <property type="match status" value="1"/>
</dbReference>
<sequence length="615" mass="67055">MEGLIQPRGILSLPTKPIGARTLLPPSPALKQRTFTRNLPPFSLSSNGHTKFQSFHRNPLKISLSHNEKNRGFICKAEAAAAGGSGDGDSSSIAATPNIFGVEVTTLKKIIPLGLMFFCILFNYTILRDTKDVLVVTAKGSSAEIIPFLKTWVNLPMAIGFMLLYTKLSNVLSKKALFYTVIIPFIAYFGAFGFVMYPLSNMIHPEALADKLLATLGPRFMGPLAILRIWSFCLFYVMAELWGSVVVSVLFWGFANQITTVDEAKKFYPLFGLGANVALIFSGRTVKYFSNMRKNLGPGVDGWAVSLKAMMSIVVGMGLAICFLYWWVNRYVPLPTRSKKKKVKPQMGMMESLKFLVSSPYIRDLATLVVAYGISINLVEVTWKSKLKAQFPSPNEYSAFMGDFSTCTGIATFTMMLLSQYVFNKYGWGVAAKITPTVLLLTGVAFFSLILFGGPFAPLVAKLGMTPLLAAVYVGALQNIFSKSAKYSLFDPCKEMAYIPLDEDTKVKGKAAIDVVCNPLGKSGGALIQQFMILTFGSLASSTPYLGVILLGIVTAWLAAAKSLEGQFNTLMSEEELEKEMERAASLKIPVVSSEEAASGESPSQLPETSSPNGI</sequence>
<comment type="subcellular location">
    <subcellularLocation>
        <location evidence="1">Membrane</location>
        <topology evidence="1">Multi-pass membrane protein</topology>
    </subcellularLocation>
    <subcellularLocation>
        <location evidence="8">Plastid</location>
        <location evidence="8">Chloroplast membrane</location>
        <topology evidence="8">Multi-pass membrane protein</topology>
    </subcellularLocation>
</comment>
<protein>
    <recommendedName>
        <fullName evidence="8">ADP,ATP carrier protein</fullName>
    </recommendedName>
</protein>
<feature type="transmembrane region" description="Helical" evidence="8">
    <location>
        <begin position="110"/>
        <end position="127"/>
    </location>
</feature>
<feature type="transmembrane region" description="Helical" evidence="8">
    <location>
        <begin position="353"/>
        <end position="379"/>
    </location>
</feature>
<evidence type="ECO:0000256" key="2">
    <source>
        <dbReference type="ARBA" id="ARBA00022448"/>
    </source>
</evidence>
<keyword evidence="8" id="KW-0934">Plastid</keyword>
<evidence type="ECO:0000256" key="1">
    <source>
        <dbReference type="ARBA" id="ARBA00004141"/>
    </source>
</evidence>
<feature type="transmembrane region" description="Helical" evidence="8">
    <location>
        <begin position="267"/>
        <end position="289"/>
    </location>
</feature>
<organism evidence="10 11">
    <name type="scientific">Eruca vesicaria subsp. sativa</name>
    <name type="common">Garden rocket</name>
    <name type="synonym">Eruca sativa</name>
    <dbReference type="NCBI Taxonomy" id="29727"/>
    <lineage>
        <taxon>Eukaryota</taxon>
        <taxon>Viridiplantae</taxon>
        <taxon>Streptophyta</taxon>
        <taxon>Embryophyta</taxon>
        <taxon>Tracheophyta</taxon>
        <taxon>Spermatophyta</taxon>
        <taxon>Magnoliopsida</taxon>
        <taxon>eudicotyledons</taxon>
        <taxon>Gunneridae</taxon>
        <taxon>Pentapetalae</taxon>
        <taxon>rosids</taxon>
        <taxon>malvids</taxon>
        <taxon>Brassicales</taxon>
        <taxon>Brassicaceae</taxon>
        <taxon>Brassiceae</taxon>
        <taxon>Eruca</taxon>
    </lineage>
</organism>
<dbReference type="Pfam" id="PF03219">
    <property type="entry name" value="TLC"/>
    <property type="match status" value="1"/>
</dbReference>
<keyword evidence="7 8" id="KW-0472">Membrane</keyword>
<keyword evidence="5 8" id="KW-0067">ATP-binding</keyword>
<comment type="caution">
    <text evidence="10">The sequence shown here is derived from an EMBL/GenBank/DDBJ whole genome shotgun (WGS) entry which is preliminary data.</text>
</comment>
<dbReference type="InterPro" id="IPR004667">
    <property type="entry name" value="ADP_ATP_car_bac_type"/>
</dbReference>
<keyword evidence="6 8" id="KW-1133">Transmembrane helix</keyword>